<evidence type="ECO:0000313" key="8">
    <source>
        <dbReference type="EMBL" id="MBN3558122.1"/>
    </source>
</evidence>
<accession>A0AA40ZY60</accession>
<dbReference type="Pfam" id="PF01555">
    <property type="entry name" value="N6_N4_Mtase"/>
    <property type="match status" value="1"/>
</dbReference>
<comment type="catalytic activity">
    <reaction evidence="4">
        <text>a 2'-deoxyadenosine in DNA + S-adenosyl-L-methionine = an N(6)-methyl-2'-deoxyadenosine in DNA + S-adenosyl-L-homocysteine + H(+)</text>
        <dbReference type="Rhea" id="RHEA:15197"/>
        <dbReference type="Rhea" id="RHEA-COMP:12418"/>
        <dbReference type="Rhea" id="RHEA-COMP:12419"/>
        <dbReference type="ChEBI" id="CHEBI:15378"/>
        <dbReference type="ChEBI" id="CHEBI:57856"/>
        <dbReference type="ChEBI" id="CHEBI:59789"/>
        <dbReference type="ChEBI" id="CHEBI:90615"/>
        <dbReference type="ChEBI" id="CHEBI:90616"/>
        <dbReference type="EC" id="2.1.1.72"/>
    </reaction>
</comment>
<evidence type="ECO:0000256" key="1">
    <source>
        <dbReference type="ARBA" id="ARBA00006594"/>
    </source>
</evidence>
<dbReference type="PRINTS" id="PR00508">
    <property type="entry name" value="S21N4MTFRASE"/>
</dbReference>
<dbReference type="InterPro" id="IPR029063">
    <property type="entry name" value="SAM-dependent_MTases_sf"/>
</dbReference>
<gene>
    <name evidence="7" type="ORF">GGQ89_003978</name>
    <name evidence="8" type="ORF">JYA60_07765</name>
</gene>
<evidence type="ECO:0000256" key="2">
    <source>
        <dbReference type="ARBA" id="ARBA00022603"/>
    </source>
</evidence>
<dbReference type="InterPro" id="IPR002941">
    <property type="entry name" value="DNA_methylase_N4/N6"/>
</dbReference>
<dbReference type="EMBL" id="JAFHKU010000124">
    <property type="protein sequence ID" value="MBN3558122.1"/>
    <property type="molecule type" value="Genomic_DNA"/>
</dbReference>
<dbReference type="AlphaFoldDB" id="A0AA40ZY60"/>
<dbReference type="Proteomes" id="UP000584663">
    <property type="component" value="Unassembled WGS sequence"/>
</dbReference>
<protein>
    <recommendedName>
        <fullName evidence="5">Methyltransferase</fullName>
        <ecNumber evidence="5">2.1.1.-</ecNumber>
    </recommendedName>
</protein>
<dbReference type="GO" id="GO:0008170">
    <property type="term" value="F:N-methyltransferase activity"/>
    <property type="evidence" value="ECO:0007669"/>
    <property type="project" value="InterPro"/>
</dbReference>
<evidence type="ECO:0000256" key="4">
    <source>
        <dbReference type="ARBA" id="ARBA00047942"/>
    </source>
</evidence>
<comment type="similarity">
    <text evidence="1 5">Belongs to the N(4)/N(6)-methyltransferase family.</text>
</comment>
<organism evidence="8 10">
    <name type="scientific">Sphingomonas yabuuchiae</name>
    <dbReference type="NCBI Taxonomy" id="172044"/>
    <lineage>
        <taxon>Bacteria</taxon>
        <taxon>Pseudomonadati</taxon>
        <taxon>Pseudomonadota</taxon>
        <taxon>Alphaproteobacteria</taxon>
        <taxon>Sphingomonadales</taxon>
        <taxon>Sphingomonadaceae</taxon>
        <taxon>Sphingomonas</taxon>
    </lineage>
</organism>
<dbReference type="PROSITE" id="PS00092">
    <property type="entry name" value="N6_MTASE"/>
    <property type="match status" value="1"/>
</dbReference>
<dbReference type="InterPro" id="IPR002052">
    <property type="entry name" value="DNA_methylase_N6_adenine_CS"/>
</dbReference>
<reference evidence="7 9" key="1">
    <citation type="submission" date="2020-08" db="EMBL/GenBank/DDBJ databases">
        <title>Genomic Encyclopedia of Type Strains, Phase IV (KMG-IV): sequencing the most valuable type-strain genomes for metagenomic binning, comparative biology and taxonomic classification.</title>
        <authorList>
            <person name="Goeker M."/>
        </authorList>
    </citation>
    <scope>NUCLEOTIDE SEQUENCE [LARGE SCALE GENOMIC DNA]</scope>
    <source>
        <strain evidence="7 9">DSM 14562</strain>
    </source>
</reference>
<evidence type="ECO:0000313" key="10">
    <source>
        <dbReference type="Proteomes" id="UP000704529"/>
    </source>
</evidence>
<evidence type="ECO:0000313" key="9">
    <source>
        <dbReference type="Proteomes" id="UP000584663"/>
    </source>
</evidence>
<keyword evidence="9" id="KW-1185">Reference proteome</keyword>
<dbReference type="EMBL" id="JACHNX010000048">
    <property type="protein sequence ID" value="MBB4611721.1"/>
    <property type="molecule type" value="Genomic_DNA"/>
</dbReference>
<dbReference type="Proteomes" id="UP000704529">
    <property type="component" value="Unassembled WGS sequence"/>
</dbReference>
<feature type="domain" description="DNA methylase N-4/N-6" evidence="6">
    <location>
        <begin position="168"/>
        <end position="232"/>
    </location>
</feature>
<dbReference type="SUPFAM" id="SSF53335">
    <property type="entry name" value="S-adenosyl-L-methionine-dependent methyltransferases"/>
    <property type="match status" value="1"/>
</dbReference>
<keyword evidence="3 7" id="KW-0808">Transferase</keyword>
<dbReference type="Gene3D" id="3.40.50.150">
    <property type="entry name" value="Vaccinia Virus protein VP39"/>
    <property type="match status" value="1"/>
</dbReference>
<evidence type="ECO:0000313" key="7">
    <source>
        <dbReference type="EMBL" id="MBB4611721.1"/>
    </source>
</evidence>
<proteinExistence type="inferred from homology"/>
<sequence>MTYQRKEVIGNATLYLGDCLHILPTLAPVDHVISDPPYEDELHAAVGKFATLRNDGKSYASNRLTSFGFEGVNADRSAIAAECVRLSQGWVILFTLAEGVRAWRDDLQAVGAKYDTCLAWVKPDSTPRMNGQGAARGFECAVTAWCAPGHRSWNAGGKRGVYTHLVNNPERTGQHPTEKPRRLMAELVADFTKPAQVVCDPFMGSGTTGVAAVQAGRGFIGIERDHAHFNLACRRIEDAQRQGNLFMGDPA</sequence>
<dbReference type="GO" id="GO:0009007">
    <property type="term" value="F:site-specific DNA-methyltransferase (adenine-specific) activity"/>
    <property type="evidence" value="ECO:0007669"/>
    <property type="project" value="UniProtKB-EC"/>
</dbReference>
<name>A0AA40ZY60_9SPHN</name>
<dbReference type="RefSeq" id="WP_184107163.1">
    <property type="nucleotide sequence ID" value="NZ_JACHNX010000048.1"/>
</dbReference>
<dbReference type="InterPro" id="IPR001091">
    <property type="entry name" value="RM_Methyltransferase"/>
</dbReference>
<dbReference type="EC" id="2.1.1.-" evidence="5"/>
<dbReference type="GO" id="GO:0003677">
    <property type="term" value="F:DNA binding"/>
    <property type="evidence" value="ECO:0007669"/>
    <property type="project" value="InterPro"/>
</dbReference>
<dbReference type="GO" id="GO:0032259">
    <property type="term" value="P:methylation"/>
    <property type="evidence" value="ECO:0007669"/>
    <property type="project" value="UniProtKB-KW"/>
</dbReference>
<evidence type="ECO:0000256" key="3">
    <source>
        <dbReference type="ARBA" id="ARBA00022679"/>
    </source>
</evidence>
<evidence type="ECO:0000259" key="6">
    <source>
        <dbReference type="Pfam" id="PF01555"/>
    </source>
</evidence>
<keyword evidence="2 7" id="KW-0489">Methyltransferase</keyword>
<evidence type="ECO:0000256" key="5">
    <source>
        <dbReference type="RuleBase" id="RU362026"/>
    </source>
</evidence>
<comment type="caution">
    <text evidence="8">The sequence shown here is derived from an EMBL/GenBank/DDBJ whole genome shotgun (WGS) entry which is preliminary data.</text>
</comment>
<reference evidence="8" key="2">
    <citation type="submission" date="2021-01" db="EMBL/GenBank/DDBJ databases">
        <title>Genome Sequencing of Type Strains.</title>
        <authorList>
            <person name="Lemaire J.F."/>
            <person name="Inderbitzin P."/>
            <person name="Collins S.B."/>
            <person name="Wespe N."/>
            <person name="Knight-Connoni V."/>
        </authorList>
    </citation>
    <scope>NUCLEOTIDE SEQUENCE</scope>
    <source>
        <strain evidence="8">DSM 14562</strain>
    </source>
</reference>